<dbReference type="HOGENOM" id="CLU_2427634_0_0_1"/>
<name>T5AD53_OPHSC</name>
<gene>
    <name evidence="2" type="ORF">OCS_00897</name>
</gene>
<dbReference type="Proteomes" id="UP000019374">
    <property type="component" value="Unassembled WGS sequence"/>
</dbReference>
<sequence length="91" mass="9191">MVRGPLHGHVAALQPRLLARIQPQHDAALDHGGVVEVLATAHGALVQGRKVDDPADGAARRCGTGPERAGGLGVSPLLKPAPACLSSVDAP</sequence>
<evidence type="ECO:0000313" key="3">
    <source>
        <dbReference type="Proteomes" id="UP000019374"/>
    </source>
</evidence>
<dbReference type="AlphaFoldDB" id="T5AD53"/>
<evidence type="ECO:0000313" key="2">
    <source>
        <dbReference type="EMBL" id="EQL03395.1"/>
    </source>
</evidence>
<proteinExistence type="predicted"/>
<organism evidence="2 3">
    <name type="scientific">Ophiocordyceps sinensis (strain Co18 / CGMCC 3.14243)</name>
    <name type="common">Yarsagumba caterpillar fungus</name>
    <name type="synonym">Hirsutella sinensis</name>
    <dbReference type="NCBI Taxonomy" id="911162"/>
    <lineage>
        <taxon>Eukaryota</taxon>
        <taxon>Fungi</taxon>
        <taxon>Dikarya</taxon>
        <taxon>Ascomycota</taxon>
        <taxon>Pezizomycotina</taxon>
        <taxon>Sordariomycetes</taxon>
        <taxon>Hypocreomycetidae</taxon>
        <taxon>Hypocreales</taxon>
        <taxon>Ophiocordycipitaceae</taxon>
        <taxon>Ophiocordyceps</taxon>
    </lineage>
</organism>
<reference evidence="2 3" key="1">
    <citation type="journal article" date="2013" name="Chin. Sci. Bull.">
        <title>Genome survey uncovers the secrets of sex and lifestyle in caterpillar fungus.</title>
        <authorList>
            <person name="Hu X."/>
            <person name="Zhang Y."/>
            <person name="Xiao G."/>
            <person name="Zheng P."/>
            <person name="Xia Y."/>
            <person name="Zhang X."/>
            <person name="St Leger R.J."/>
            <person name="Liu X."/>
            <person name="Wang C."/>
        </authorList>
    </citation>
    <scope>NUCLEOTIDE SEQUENCE [LARGE SCALE GENOMIC DNA]</scope>
    <source>
        <strain evidence="3">Co18 / CGMCC 3.14243</strain>
        <tissue evidence="2">Fruit-body</tissue>
    </source>
</reference>
<evidence type="ECO:0000256" key="1">
    <source>
        <dbReference type="SAM" id="MobiDB-lite"/>
    </source>
</evidence>
<accession>T5AD53</accession>
<protein>
    <submittedName>
        <fullName evidence="2">Uncharacterized protein</fullName>
    </submittedName>
</protein>
<feature type="region of interest" description="Disordered" evidence="1">
    <location>
        <begin position="51"/>
        <end position="74"/>
    </location>
</feature>
<dbReference type="EMBL" id="KE652214">
    <property type="protein sequence ID" value="EQL03395.1"/>
    <property type="molecule type" value="Genomic_DNA"/>
</dbReference>